<accession>A0A1I1QVV3</accession>
<keyword evidence="1" id="KW-0472">Membrane</keyword>
<evidence type="ECO:0000313" key="4">
    <source>
        <dbReference type="Proteomes" id="UP000198611"/>
    </source>
</evidence>
<dbReference type="InterPro" id="IPR025263">
    <property type="entry name" value="YhdP_central"/>
</dbReference>
<evidence type="ECO:0000313" key="3">
    <source>
        <dbReference type="EMBL" id="SFD26122.1"/>
    </source>
</evidence>
<dbReference type="InterPro" id="IPR011836">
    <property type="entry name" value="YhdP"/>
</dbReference>
<feature type="domain" description="YhdP central" evidence="2">
    <location>
        <begin position="24"/>
        <end position="930"/>
    </location>
</feature>
<dbReference type="EMBL" id="FOMJ01000003">
    <property type="protein sequence ID" value="SFD26122.1"/>
    <property type="molecule type" value="Genomic_DNA"/>
</dbReference>
<dbReference type="PANTHER" id="PTHR38690">
    <property type="entry name" value="PROTEASE-RELATED"/>
    <property type="match status" value="1"/>
</dbReference>
<dbReference type="PANTHER" id="PTHR38690:SF1">
    <property type="entry name" value="PROTEASE"/>
    <property type="match status" value="1"/>
</dbReference>
<reference evidence="3 4" key="1">
    <citation type="submission" date="2016-10" db="EMBL/GenBank/DDBJ databases">
        <authorList>
            <person name="de Groot N.N."/>
        </authorList>
    </citation>
    <scope>NUCLEOTIDE SEQUENCE [LARGE SCALE GENOMIC DNA]</scope>
    <source>
        <strain evidence="3 4">HL3</strain>
    </source>
</reference>
<dbReference type="Proteomes" id="UP000198611">
    <property type="component" value="Unassembled WGS sequence"/>
</dbReference>
<keyword evidence="4" id="KW-1185">Reference proteome</keyword>
<evidence type="ECO:0000259" key="2">
    <source>
        <dbReference type="Pfam" id="PF13116"/>
    </source>
</evidence>
<protein>
    <submittedName>
        <fullName evidence="3">TIGR02099 family protein</fullName>
    </submittedName>
</protein>
<keyword evidence="1" id="KW-1133">Transmembrane helix</keyword>
<dbReference type="Pfam" id="PF13116">
    <property type="entry name" value="YhdP"/>
    <property type="match status" value="1"/>
</dbReference>
<dbReference type="OrthoDB" id="9762238at2"/>
<dbReference type="STRING" id="1123397.SAMN05660831_01322"/>
<keyword evidence="1" id="KW-0812">Transmembrane</keyword>
<evidence type="ECO:0000256" key="1">
    <source>
        <dbReference type="SAM" id="Phobius"/>
    </source>
</evidence>
<gene>
    <name evidence="3" type="ORF">SAMN05660831_01322</name>
</gene>
<name>A0A1I1QVV3_9GAMM</name>
<feature type="transmembrane region" description="Helical" evidence="1">
    <location>
        <begin position="21"/>
        <end position="44"/>
    </location>
</feature>
<proteinExistence type="predicted"/>
<organism evidence="3 4">
    <name type="scientific">Thiohalospira halophila DSM 15071</name>
    <dbReference type="NCBI Taxonomy" id="1123397"/>
    <lineage>
        <taxon>Bacteria</taxon>
        <taxon>Pseudomonadati</taxon>
        <taxon>Pseudomonadota</taxon>
        <taxon>Gammaproteobacteria</taxon>
        <taxon>Thiohalospirales</taxon>
        <taxon>Thiohalospiraceae</taxon>
        <taxon>Thiohalospira</taxon>
    </lineage>
</organism>
<dbReference type="AlphaFoldDB" id="A0A1I1QVV3"/>
<dbReference type="RefSeq" id="WP_093427967.1">
    <property type="nucleotide sequence ID" value="NZ_FOMJ01000003.1"/>
</dbReference>
<sequence length="1212" mass="130518">MSEGEGRAGKKSPRGGWLGGTVRALLHAVWGVAATLIIAVAVIITSARLVLDNAEGYRDAVTAAVGDYLGLQVEVASMDATVDGVRPTLVLEGVRLNTPGGDSLATFDELHLALSPLRSLRDGQPVLGELTLSGADLGLVRDSEGRLRAAGMALAEEGGGEGDGALLPWFFRQARLTVRDSDLTWVDRQHGDGRPHRFHADELTLTNRFGRHQLAGQLSLPGPAAGRLSLAADLYGVAARPGDWEGRVFLRAEGISLDGLADAGVDTAGVGGTADAMLWSRWRQGRAVAVDGQIRLDELRREGAMLPLAALEVDLDWERRADGWRLTIPRLDLHGTGERESTARLRATATEGGRLAVDAAGLAAGDLAAVLQSWPDAPKEVRRRVTAAEPRGRVERLHLRYRPQAVAEERWSLHARLAGWTNQPVEQLPGVAGLDAEVWVDPAGGVARLAMGSGQLAFPVFARKPWPVDAASVRVDWQRAGDGWRFQFREGRVENAHVAARGEARLHWPGPGEPVFVDLQVGADRADAAHLSRYLPVEKMKPKLVDWLDRGVVGGTARDVRILLFGRVEKGVFPWPRDRRGRLFADLAVADAELAYGPGWPRLERIDGRLTIRGRGLSGKATGRTATGAVLDGARFAIEDFRNARVTLESPVSGEAGAFLDYLHRSPLVPGAEPLLDRARATGPMTLDLALDLPLDGSPPDYTGELTAEDVDLGLTVGEGELTWRGITGPITFTPRGLESPGLTGELLDGPAELAITSSGERGAIRSHVTAKGRAAVAPLEALWPAWPLERAAGRARWTLNATHDADGWRVHGHSPLRDVGLDLPHPLGKARGVARATEVRWEHADSEWRFLQAGGLAARARFGEGRGAVHFGAREVAPPLPQRGVRVTGALEGLDTAAWRARLPEFGERDGGGIQRLELDMERLHLAGGDGLPRGEPPEPGSGARGWPELEVAIGELRLGDMALGQVEVVAGPTATGWATRTLQLRGDDFRGDGVLAWERQSGRTGLELSLRSEDSGAFFGALGYRTIFADGELRSSFDLHWPGGPQDFHPATLEGQARTRIRDGRLVQVEAGAGRLLGLFSLQALPRRLTLDFSDLFSRGFSFDKLDSRVTLSGGIAAIDKMTLEAPSARIAVTGETDLVARELDQRILVVPGDGSTLALPSALLWGPQTGALVWLAERVLPIDDVTRYVYRVTGSWEDPEIRRLDEEEE</sequence>